<evidence type="ECO:0000313" key="1">
    <source>
        <dbReference type="EMBL" id="CAE6502109.1"/>
    </source>
</evidence>
<evidence type="ECO:0000313" key="2">
    <source>
        <dbReference type="Proteomes" id="UP000663861"/>
    </source>
</evidence>
<sequence length="88" mass="9869">MIVLVTLEPTIHTLPRLRRNRLHLQRSRPFPLSLLTNDGLLAQFGCELCGCPRETSLTRSTCGYGLSLRPGRSTGLRLVPHYGQWATP</sequence>
<dbReference type="AlphaFoldDB" id="A0A8H3CYS9"/>
<organism evidence="1 2">
    <name type="scientific">Rhizoctonia solani</name>
    <dbReference type="NCBI Taxonomy" id="456999"/>
    <lineage>
        <taxon>Eukaryota</taxon>
        <taxon>Fungi</taxon>
        <taxon>Dikarya</taxon>
        <taxon>Basidiomycota</taxon>
        <taxon>Agaricomycotina</taxon>
        <taxon>Agaricomycetes</taxon>
        <taxon>Cantharellales</taxon>
        <taxon>Ceratobasidiaceae</taxon>
        <taxon>Rhizoctonia</taxon>
    </lineage>
</organism>
<gene>
    <name evidence="1" type="ORF">RDB_LOCUS123770</name>
</gene>
<name>A0A8H3CYS9_9AGAM</name>
<protein>
    <submittedName>
        <fullName evidence="1">Uncharacterized protein</fullName>
    </submittedName>
</protein>
<accession>A0A8H3CYS9</accession>
<dbReference type="Proteomes" id="UP000663861">
    <property type="component" value="Unassembled WGS sequence"/>
</dbReference>
<reference evidence="1" key="1">
    <citation type="submission" date="2021-01" db="EMBL/GenBank/DDBJ databases">
        <authorList>
            <person name="Kaushik A."/>
        </authorList>
    </citation>
    <scope>NUCLEOTIDE SEQUENCE</scope>
    <source>
        <strain evidence="1">AG4-RS23</strain>
    </source>
</reference>
<dbReference type="EMBL" id="CAJMWY010003408">
    <property type="protein sequence ID" value="CAE6502109.1"/>
    <property type="molecule type" value="Genomic_DNA"/>
</dbReference>
<feature type="non-terminal residue" evidence="1">
    <location>
        <position position="1"/>
    </location>
</feature>
<comment type="caution">
    <text evidence="1">The sequence shown here is derived from an EMBL/GenBank/DDBJ whole genome shotgun (WGS) entry which is preliminary data.</text>
</comment>
<proteinExistence type="predicted"/>